<evidence type="ECO:0000313" key="1">
    <source>
        <dbReference type="EMBL" id="CAB4280788.1"/>
    </source>
</evidence>
<dbReference type="Proteomes" id="UP000507222">
    <property type="component" value="Unassembled WGS sequence"/>
</dbReference>
<dbReference type="AlphaFoldDB" id="A0A6J5V435"/>
<reference evidence="1 2" key="1">
    <citation type="submission" date="2020-05" db="EMBL/GenBank/DDBJ databases">
        <authorList>
            <person name="Campoy J."/>
            <person name="Schneeberger K."/>
            <person name="Spophaly S."/>
        </authorList>
    </citation>
    <scope>NUCLEOTIDE SEQUENCE [LARGE SCALE GENOMIC DNA]</scope>
    <source>
        <strain evidence="1">PruArmRojPasFocal</strain>
    </source>
</reference>
<proteinExistence type="predicted"/>
<name>A0A6J5V435_PRUAR</name>
<gene>
    <name evidence="1" type="ORF">CURHAP_LOCUS33730</name>
</gene>
<protein>
    <submittedName>
        <fullName evidence="1">Uncharacterized protein</fullName>
    </submittedName>
</protein>
<sequence>MELPEWAEAARLVFTHGSLPRLTQVSSELADAAKEAIWLMLVSVTEIIVQAVRIIE</sequence>
<dbReference type="EMBL" id="CAEKDK010000005">
    <property type="protein sequence ID" value="CAB4280788.1"/>
    <property type="molecule type" value="Genomic_DNA"/>
</dbReference>
<evidence type="ECO:0000313" key="2">
    <source>
        <dbReference type="Proteomes" id="UP000507222"/>
    </source>
</evidence>
<accession>A0A6J5V435</accession>
<organism evidence="1 2">
    <name type="scientific">Prunus armeniaca</name>
    <name type="common">Apricot</name>
    <name type="synonym">Armeniaca vulgaris</name>
    <dbReference type="NCBI Taxonomy" id="36596"/>
    <lineage>
        <taxon>Eukaryota</taxon>
        <taxon>Viridiplantae</taxon>
        <taxon>Streptophyta</taxon>
        <taxon>Embryophyta</taxon>
        <taxon>Tracheophyta</taxon>
        <taxon>Spermatophyta</taxon>
        <taxon>Magnoliopsida</taxon>
        <taxon>eudicotyledons</taxon>
        <taxon>Gunneridae</taxon>
        <taxon>Pentapetalae</taxon>
        <taxon>rosids</taxon>
        <taxon>fabids</taxon>
        <taxon>Rosales</taxon>
        <taxon>Rosaceae</taxon>
        <taxon>Amygdaloideae</taxon>
        <taxon>Amygdaleae</taxon>
        <taxon>Prunus</taxon>
    </lineage>
</organism>